<dbReference type="PANTHER" id="PTHR34978">
    <property type="entry name" value="POSSIBLE SENSOR-TRANSDUCER PROTEIN BLAR"/>
    <property type="match status" value="1"/>
</dbReference>
<organism evidence="3 4">
    <name type="scientific">Clostridium magnum DSM 2767</name>
    <dbReference type="NCBI Taxonomy" id="1121326"/>
    <lineage>
        <taxon>Bacteria</taxon>
        <taxon>Bacillati</taxon>
        <taxon>Bacillota</taxon>
        <taxon>Clostridia</taxon>
        <taxon>Eubacteriales</taxon>
        <taxon>Clostridiaceae</taxon>
        <taxon>Clostridium</taxon>
    </lineage>
</organism>
<dbReference type="EMBL" id="LWAE01000011">
    <property type="protein sequence ID" value="KZL89110.1"/>
    <property type="molecule type" value="Genomic_DNA"/>
</dbReference>
<dbReference type="Proteomes" id="UP000076603">
    <property type="component" value="Unassembled WGS sequence"/>
</dbReference>
<comment type="caution">
    <text evidence="3">The sequence shown here is derived from an EMBL/GenBank/DDBJ whole genome shotgun (WGS) entry which is preliminary data.</text>
</comment>
<keyword evidence="1" id="KW-1133">Transmembrane helix</keyword>
<dbReference type="STRING" id="1121326.CLMAG_55960"/>
<evidence type="ECO:0000313" key="4">
    <source>
        <dbReference type="Proteomes" id="UP000076603"/>
    </source>
</evidence>
<accession>A0A161W1R0</accession>
<dbReference type="InterPro" id="IPR052173">
    <property type="entry name" value="Beta-lactam_resp_regulator"/>
</dbReference>
<feature type="transmembrane region" description="Helical" evidence="1">
    <location>
        <begin position="12"/>
        <end position="32"/>
    </location>
</feature>
<feature type="transmembrane region" description="Helical" evidence="1">
    <location>
        <begin position="44"/>
        <end position="61"/>
    </location>
</feature>
<dbReference type="OrthoDB" id="9762883at2"/>
<dbReference type="InterPro" id="IPR008756">
    <property type="entry name" value="Peptidase_M56"/>
</dbReference>
<feature type="transmembrane region" description="Helical" evidence="1">
    <location>
        <begin position="127"/>
        <end position="152"/>
    </location>
</feature>
<evidence type="ECO:0000256" key="1">
    <source>
        <dbReference type="SAM" id="Phobius"/>
    </source>
</evidence>
<proteinExistence type="predicted"/>
<dbReference type="AlphaFoldDB" id="A0A161W1R0"/>
<dbReference type="Gene3D" id="3.30.2010.10">
    <property type="entry name" value="Metalloproteases ('zincins'), catalytic domain"/>
    <property type="match status" value="1"/>
</dbReference>
<evidence type="ECO:0000259" key="2">
    <source>
        <dbReference type="Pfam" id="PF05569"/>
    </source>
</evidence>
<protein>
    <submittedName>
        <fullName evidence="3">Regulatory protein BlaR1</fullName>
    </submittedName>
</protein>
<keyword evidence="4" id="KW-1185">Reference proteome</keyword>
<dbReference type="PATRIC" id="fig|1121326.3.peg.5656"/>
<evidence type="ECO:0000313" key="3">
    <source>
        <dbReference type="EMBL" id="KZL89110.1"/>
    </source>
</evidence>
<feature type="domain" description="Peptidase M56" evidence="2">
    <location>
        <begin position="14"/>
        <end position="328"/>
    </location>
</feature>
<name>A0A161W1R0_9CLOT</name>
<keyword evidence="1" id="KW-0472">Membrane</keyword>
<reference evidence="3 4" key="1">
    <citation type="submission" date="2016-04" db="EMBL/GenBank/DDBJ databases">
        <title>Genome sequence of Clostridium magnum DSM 2767.</title>
        <authorList>
            <person name="Poehlein A."/>
            <person name="Uhlig R."/>
            <person name="Fischer R."/>
            <person name="Bahl H."/>
            <person name="Daniel R."/>
        </authorList>
    </citation>
    <scope>NUCLEOTIDE SEQUENCE [LARGE SCALE GENOMIC DNA]</scope>
    <source>
        <strain evidence="3 4">DSM 2767</strain>
    </source>
</reference>
<feature type="transmembrane region" description="Helical" evidence="1">
    <location>
        <begin position="335"/>
        <end position="354"/>
    </location>
</feature>
<dbReference type="CDD" id="cd07341">
    <property type="entry name" value="M56_BlaR1_MecR1_like"/>
    <property type="match status" value="1"/>
</dbReference>
<dbReference type="RefSeq" id="WP_066630134.1">
    <property type="nucleotide sequence ID" value="NZ_FQXL01000026.1"/>
</dbReference>
<sequence length="612" mass="69816">MYESINILNDLFKTVFQVSITSSILVILILAIRKLLAGKLSIKLQYILWFIVVFRLLIPNLPESSFSIFNLISKIKEIPSLLFVTRENTLNSIVNFSGEKTASIYNSNALLGSLTSMGFNNDNNATFSLSGLSILSLIWLIGLLVIGFYVVLVNINLRNTIKAQTPFCNAEIINILEFCKEQMKINKDVSLIKIQGIKTPALFGFFNPTILFPENILNILSVNKLKYVFLHELSHLKRRDTIVNWLLIILRTIHWFNPVIQYGLKKMSEDMELCCDSLALSYTNDEEVKDYGLTIIHLIEGYSKSTQLLGTASIVKNKSEAKRRITMIKLFNKKAYKFSALAIAALLIFAGVTLTDAKASIFSKTKAVNVDKIDYPFVNDPNIIGRWQSVDFVTNIEDFKVGSKSFTGDLFVKELNFTIDGKVSKTVCTWTKDHILNPVDKTDSKYIIKDIHGSTYMFYEWKSGDYTIRGKKPQYYVLKKISSTPSLTTNMQGKEVKTRTDKIDYPFVNDSEVLGKWETVDFVPKTDDFKPGVQQWKGDLGVDELTFKKDGELDKKVFTWTKGLIINKKLKVACKYTIKELNGSKYLFFEWKNGDYVERGADPYYYVLKQAK</sequence>
<dbReference type="PANTHER" id="PTHR34978:SF3">
    <property type="entry name" value="SLR0241 PROTEIN"/>
    <property type="match status" value="1"/>
</dbReference>
<gene>
    <name evidence="3" type="primary">blaR1_2</name>
    <name evidence="3" type="ORF">CLMAG_55960</name>
</gene>
<keyword evidence="1" id="KW-0812">Transmembrane</keyword>
<dbReference type="Pfam" id="PF05569">
    <property type="entry name" value="Peptidase_M56"/>
    <property type="match status" value="1"/>
</dbReference>